<dbReference type="KEGG" id="alv:Alvin_3247"/>
<dbReference type="EMBL" id="CP001897">
    <property type="protein sequence ID" value="ADC64138.1"/>
    <property type="molecule type" value="Genomic_DNA"/>
</dbReference>
<evidence type="ECO:0000313" key="3">
    <source>
        <dbReference type="Proteomes" id="UP000001441"/>
    </source>
</evidence>
<proteinExistence type="predicted"/>
<dbReference type="AlphaFoldDB" id="D3RWC6"/>
<feature type="region of interest" description="Disordered" evidence="1">
    <location>
        <begin position="1"/>
        <end position="34"/>
    </location>
</feature>
<dbReference type="HOGENOM" id="CLU_932683_0_0_6"/>
<name>D3RWC6_ALLVD</name>
<feature type="region of interest" description="Disordered" evidence="1">
    <location>
        <begin position="244"/>
        <end position="298"/>
    </location>
</feature>
<gene>
    <name evidence="2" type="ordered locus">Alvin_3247</name>
</gene>
<evidence type="ECO:0000313" key="2">
    <source>
        <dbReference type="EMBL" id="ADC64138.1"/>
    </source>
</evidence>
<protein>
    <submittedName>
        <fullName evidence="2">Uncharacterized protein</fullName>
    </submittedName>
</protein>
<accession>D3RWC6</accession>
<organism evidence="2 3">
    <name type="scientific">Allochromatium vinosum (strain ATCC 17899 / DSM 180 / NBRC 103801 / NCIMB 10441 / D)</name>
    <name type="common">Chromatium vinosum</name>
    <dbReference type="NCBI Taxonomy" id="572477"/>
    <lineage>
        <taxon>Bacteria</taxon>
        <taxon>Pseudomonadati</taxon>
        <taxon>Pseudomonadota</taxon>
        <taxon>Gammaproteobacteria</taxon>
        <taxon>Chromatiales</taxon>
        <taxon>Chromatiaceae</taxon>
        <taxon>Allochromatium</taxon>
    </lineage>
</organism>
<reference evidence="2 3" key="1">
    <citation type="journal article" date="2011" name="Stand. Genomic Sci.">
        <title>Complete genome sequence of Allochromatium vinosum DSM 180(T).</title>
        <authorList>
            <person name="Weissgerber T."/>
            <person name="Zigann R."/>
            <person name="Bruce D."/>
            <person name="Chang Y.J."/>
            <person name="Detter J.C."/>
            <person name="Han C."/>
            <person name="Hauser L."/>
            <person name="Jeffries C.D."/>
            <person name="Land M."/>
            <person name="Munk A.C."/>
            <person name="Tapia R."/>
            <person name="Dahl C."/>
        </authorList>
    </citation>
    <scope>NUCLEOTIDE SEQUENCE [LARGE SCALE GENOMIC DNA]</scope>
    <source>
        <strain evidence="3">ATCC 17899 / DSM 180 / NBRC 103801 / NCIMB 10441 / D</strain>
        <plasmid evidence="3">Plasmid pALVIN01</plasmid>
    </source>
</reference>
<geneLocation type="plasmid" evidence="2 3">
    <name>pALVIN01</name>
</geneLocation>
<keyword evidence="3" id="KW-1185">Reference proteome</keyword>
<evidence type="ECO:0000256" key="1">
    <source>
        <dbReference type="SAM" id="MobiDB-lite"/>
    </source>
</evidence>
<sequence>MRPLAIQARHLSTRREKAERPDHRQRSGRRNIRSTVRSRLAAKLALAVTNQARGRKQDGLDLALTDRADQSETADGYIRKGSNQMGRNADERGTARYDVINDRDRSRSIDTVNLNTRRPAVILWFRALTLSCCSCLADSDDTMQAGQHFGSSAMPVQRLADDQSRPQRPRTQQAAARHWYEGDVRPQTLCKAALLLKVFGYPTCGVFDHARLTDEAVRLDRGSHIARPARQLILTANGVLQQRTEGEFRRERRHRVPESAETAELPGNRAASHRSGSERHDRASSTASEAPDHRPERV</sequence>
<keyword evidence="2" id="KW-0614">Plasmid</keyword>
<dbReference type="Proteomes" id="UP000001441">
    <property type="component" value="Plasmid pALVIN01"/>
</dbReference>
<feature type="compositionally biased region" description="Basic and acidic residues" evidence="1">
    <location>
        <begin position="13"/>
        <end position="25"/>
    </location>
</feature>